<evidence type="ECO:0000256" key="1">
    <source>
        <dbReference type="ARBA" id="ARBA00004141"/>
    </source>
</evidence>
<evidence type="ECO:0000256" key="3">
    <source>
        <dbReference type="ARBA" id="ARBA00022692"/>
    </source>
</evidence>
<dbReference type="AlphaFoldDB" id="A0AAE3VFM0"/>
<dbReference type="Pfam" id="PF02133">
    <property type="entry name" value="Transp_cyt_pur"/>
    <property type="match status" value="1"/>
</dbReference>
<keyword evidence="4 6" id="KW-1133">Transmembrane helix</keyword>
<proteinExistence type="inferred from homology"/>
<evidence type="ECO:0000256" key="2">
    <source>
        <dbReference type="ARBA" id="ARBA00008974"/>
    </source>
</evidence>
<reference evidence="7" key="1">
    <citation type="submission" date="2023-07" db="EMBL/GenBank/DDBJ databases">
        <title>Genomic Encyclopedia of Type Strains, Phase IV (KMG-IV): sequencing the most valuable type-strain genomes for metagenomic binning, comparative biology and taxonomic classification.</title>
        <authorList>
            <person name="Goeker M."/>
        </authorList>
    </citation>
    <scope>NUCLEOTIDE SEQUENCE</scope>
    <source>
        <strain evidence="7">DSM 24202</strain>
    </source>
</reference>
<feature type="transmembrane region" description="Helical" evidence="6">
    <location>
        <begin position="132"/>
        <end position="151"/>
    </location>
</feature>
<feature type="transmembrane region" description="Helical" evidence="6">
    <location>
        <begin position="21"/>
        <end position="41"/>
    </location>
</feature>
<sequence length="427" mass="44171">MANAHSDYEDCAVPVAGRRGALAMLVVMLGFTFFSASMWAGATLGAGLDFARFLLVIAIGNAILGAYTGGLGYIAGRSGLSTSLLMRRSFGAGASVLPTLLLVVTQVGWFGVGIAMFSQTFTTLLASHGLEINIWLVIGLSGLVMSSSAYWGIKALTIVSVVAVPAIAIFGVISLAITGGTHDAAWAMLWSYAPAADAALPMASAVAITIGSFISGGTCTPDFVRFAKNGPSAAVCTLVAFFLGNSLMFLFGAVGGMFYQSNDISNVLVMQGLLLPGLLVLGLNIWTTNDNALYTSGLCLATLTGQPKRYLVLFNGLCGTLLSLWLNTHFVRYLIFLNTVIPPIGAIIITEYIIAARGQRSGAAAGGAEGVVAAGANPGGTRVQSRACVAWALGAACAFMPWGIAALNGMAAAAISYALMDIRKNHR</sequence>
<feature type="transmembrane region" description="Helical" evidence="6">
    <location>
        <begin position="389"/>
        <end position="419"/>
    </location>
</feature>
<dbReference type="Proteomes" id="UP001238163">
    <property type="component" value="Unassembled WGS sequence"/>
</dbReference>
<feature type="transmembrane region" description="Helical" evidence="6">
    <location>
        <begin position="158"/>
        <end position="178"/>
    </location>
</feature>
<evidence type="ECO:0000256" key="4">
    <source>
        <dbReference type="ARBA" id="ARBA00022989"/>
    </source>
</evidence>
<accession>A0AAE3VFM0</accession>
<evidence type="ECO:0000256" key="5">
    <source>
        <dbReference type="ARBA" id="ARBA00023136"/>
    </source>
</evidence>
<evidence type="ECO:0000256" key="6">
    <source>
        <dbReference type="SAM" id="Phobius"/>
    </source>
</evidence>
<feature type="transmembrane region" description="Helical" evidence="6">
    <location>
        <begin position="198"/>
        <end position="220"/>
    </location>
</feature>
<dbReference type="Gene3D" id="1.10.4160.10">
    <property type="entry name" value="Hydantoin permease"/>
    <property type="match status" value="1"/>
</dbReference>
<keyword evidence="5 6" id="KW-0472">Membrane</keyword>
<dbReference type="InterPro" id="IPR030191">
    <property type="entry name" value="CodB"/>
</dbReference>
<dbReference type="CDD" id="cd11484">
    <property type="entry name" value="SLC-NCS1sbd_CobB-like"/>
    <property type="match status" value="1"/>
</dbReference>
<name>A0AAE3VFM0_9BACT</name>
<comment type="caution">
    <text evidence="7">The sequence shown here is derived from an EMBL/GenBank/DDBJ whole genome shotgun (WGS) entry which is preliminary data.</text>
</comment>
<keyword evidence="8" id="KW-1185">Reference proteome</keyword>
<dbReference type="GO" id="GO:0005886">
    <property type="term" value="C:plasma membrane"/>
    <property type="evidence" value="ECO:0007669"/>
    <property type="project" value="TreeGrafter"/>
</dbReference>
<dbReference type="EMBL" id="JAUSVL010000001">
    <property type="protein sequence ID" value="MDQ0289607.1"/>
    <property type="molecule type" value="Genomic_DNA"/>
</dbReference>
<organism evidence="7 8">
    <name type="scientific">Oligosphaera ethanolica</name>
    <dbReference type="NCBI Taxonomy" id="760260"/>
    <lineage>
        <taxon>Bacteria</taxon>
        <taxon>Pseudomonadati</taxon>
        <taxon>Lentisphaerota</taxon>
        <taxon>Oligosphaeria</taxon>
        <taxon>Oligosphaerales</taxon>
        <taxon>Oligosphaeraceae</taxon>
        <taxon>Oligosphaera</taxon>
    </lineage>
</organism>
<feature type="transmembrane region" description="Helical" evidence="6">
    <location>
        <begin position="264"/>
        <end position="286"/>
    </location>
</feature>
<comment type="subcellular location">
    <subcellularLocation>
        <location evidence="1">Membrane</location>
        <topology evidence="1">Multi-pass membrane protein</topology>
    </subcellularLocation>
</comment>
<feature type="transmembrane region" description="Helical" evidence="6">
    <location>
        <begin position="333"/>
        <end position="354"/>
    </location>
</feature>
<protein>
    <submittedName>
        <fullName evidence="7">Cytosine permease</fullName>
    </submittedName>
</protein>
<feature type="transmembrane region" description="Helical" evidence="6">
    <location>
        <begin position="96"/>
        <end position="117"/>
    </location>
</feature>
<dbReference type="RefSeq" id="WP_307261063.1">
    <property type="nucleotide sequence ID" value="NZ_JAUSVL010000001.1"/>
</dbReference>
<dbReference type="PANTHER" id="PTHR30569">
    <property type="entry name" value="CYTOSINE TRANSPORTER CODB"/>
    <property type="match status" value="1"/>
</dbReference>
<keyword evidence="3 6" id="KW-0812">Transmembrane</keyword>
<feature type="transmembrane region" description="Helical" evidence="6">
    <location>
        <begin position="53"/>
        <end position="75"/>
    </location>
</feature>
<dbReference type="PANTHER" id="PTHR30569:SF0">
    <property type="entry name" value="CYTOSINE PERMEASE"/>
    <property type="match status" value="1"/>
</dbReference>
<evidence type="ECO:0000313" key="7">
    <source>
        <dbReference type="EMBL" id="MDQ0289607.1"/>
    </source>
</evidence>
<evidence type="ECO:0000313" key="8">
    <source>
        <dbReference type="Proteomes" id="UP001238163"/>
    </source>
</evidence>
<dbReference type="InterPro" id="IPR001248">
    <property type="entry name" value="Pur-cyt_permease"/>
</dbReference>
<dbReference type="GO" id="GO:0015209">
    <property type="term" value="F:cytosine transmembrane transporter activity"/>
    <property type="evidence" value="ECO:0007669"/>
    <property type="project" value="InterPro"/>
</dbReference>
<gene>
    <name evidence="7" type="ORF">J3R75_001714</name>
</gene>
<dbReference type="NCBIfam" id="NF008241">
    <property type="entry name" value="PRK11017.1"/>
    <property type="match status" value="1"/>
</dbReference>
<comment type="similarity">
    <text evidence="2">Belongs to the purine-cytosine permease (2.A.39) family.</text>
</comment>
<feature type="transmembrane region" description="Helical" evidence="6">
    <location>
        <begin position="232"/>
        <end position="258"/>
    </location>
</feature>